<dbReference type="AlphaFoldDB" id="A0A174JHA0"/>
<dbReference type="RefSeq" id="WP_055159110.1">
    <property type="nucleotide sequence ID" value="NZ_CZAU01000002.1"/>
</dbReference>
<accession>A0A174JHA0</accession>
<evidence type="ECO:0000313" key="1">
    <source>
        <dbReference type="EMBL" id="CUO97008.1"/>
    </source>
</evidence>
<sequence length="272" mass="32084">MAYGIIVDGTKKGCIGDIGIYHYYNNEIEYEGQRFEFYRCGILYDDNDGYLKIITPDTAPDMDSLYNKMKLECHMSIDDGNPSYKIEIVRLTKEEYDEMRYDRSTQSKQSWADYYYKHKKYSKRLNEKAKWKIGDRVEISFVDPRAKSHLVGDDYKPLSFTEGCKGTVIRHSDGHHDGIDYLIEFDERIGNLSLEYGKSDHCFWMNKSKENGRLEKRLFMWDKPVLLECKSIKTDQTQMKNTQIFDENVETLYKLKSQEMSISNLLETINML</sequence>
<dbReference type="EMBL" id="CZAU01000002">
    <property type="protein sequence ID" value="CUO97008.1"/>
    <property type="molecule type" value="Genomic_DNA"/>
</dbReference>
<proteinExistence type="predicted"/>
<organism evidence="1 2">
    <name type="scientific">Anaerostipes hadrus</name>
    <dbReference type="NCBI Taxonomy" id="649756"/>
    <lineage>
        <taxon>Bacteria</taxon>
        <taxon>Bacillati</taxon>
        <taxon>Bacillota</taxon>
        <taxon>Clostridia</taxon>
        <taxon>Lachnospirales</taxon>
        <taxon>Lachnospiraceae</taxon>
        <taxon>Anaerostipes</taxon>
    </lineage>
</organism>
<name>A0A174JHA0_ANAHA</name>
<evidence type="ECO:0000313" key="2">
    <source>
        <dbReference type="Proteomes" id="UP000095564"/>
    </source>
</evidence>
<dbReference type="Proteomes" id="UP000095564">
    <property type="component" value="Unassembled WGS sequence"/>
</dbReference>
<protein>
    <submittedName>
        <fullName evidence="1">Uncharacterized protein</fullName>
    </submittedName>
</protein>
<gene>
    <name evidence="1" type="ORF">ERS852520_00301</name>
</gene>
<reference evidence="1 2" key="1">
    <citation type="submission" date="2015-09" db="EMBL/GenBank/DDBJ databases">
        <authorList>
            <consortium name="Pathogen Informatics"/>
        </authorList>
    </citation>
    <scope>NUCLEOTIDE SEQUENCE [LARGE SCALE GENOMIC DNA]</scope>
    <source>
        <strain evidence="1 2">2789STDY5834908</strain>
    </source>
</reference>